<feature type="compositionally biased region" description="Polar residues" evidence="1">
    <location>
        <begin position="70"/>
        <end position="79"/>
    </location>
</feature>
<feature type="compositionally biased region" description="Basic residues" evidence="1">
    <location>
        <begin position="60"/>
        <end position="69"/>
    </location>
</feature>
<feature type="region of interest" description="Disordered" evidence="1">
    <location>
        <begin position="60"/>
        <end position="79"/>
    </location>
</feature>
<reference evidence="2 3" key="1">
    <citation type="submission" date="2019-03" db="EMBL/GenBank/DDBJ databases">
        <title>Single cell metagenomics reveals metabolic interactions within the superorganism composed of flagellate Streblomastix strix and complex community of Bacteroidetes bacteria on its surface.</title>
        <authorList>
            <person name="Treitli S.C."/>
            <person name="Kolisko M."/>
            <person name="Husnik F."/>
            <person name="Keeling P."/>
            <person name="Hampl V."/>
        </authorList>
    </citation>
    <scope>NUCLEOTIDE SEQUENCE [LARGE SCALE GENOMIC DNA]</scope>
    <source>
        <strain evidence="2">ST1C</strain>
    </source>
</reference>
<comment type="caution">
    <text evidence="2">The sequence shown here is derived from an EMBL/GenBank/DDBJ whole genome shotgun (WGS) entry which is preliminary data.</text>
</comment>
<name>A0A5J4VG43_9EUKA</name>
<evidence type="ECO:0000313" key="3">
    <source>
        <dbReference type="Proteomes" id="UP000324800"/>
    </source>
</evidence>
<organism evidence="2 3">
    <name type="scientific">Streblomastix strix</name>
    <dbReference type="NCBI Taxonomy" id="222440"/>
    <lineage>
        <taxon>Eukaryota</taxon>
        <taxon>Metamonada</taxon>
        <taxon>Preaxostyla</taxon>
        <taxon>Oxymonadida</taxon>
        <taxon>Streblomastigidae</taxon>
        <taxon>Streblomastix</taxon>
    </lineage>
</organism>
<accession>A0A5J4VG43</accession>
<dbReference type="Proteomes" id="UP000324800">
    <property type="component" value="Unassembled WGS sequence"/>
</dbReference>
<evidence type="ECO:0000256" key="1">
    <source>
        <dbReference type="SAM" id="MobiDB-lite"/>
    </source>
</evidence>
<protein>
    <submittedName>
        <fullName evidence="2">Uncharacterized protein</fullName>
    </submittedName>
</protein>
<dbReference type="EMBL" id="SNRW01007258">
    <property type="protein sequence ID" value="KAA6381558.1"/>
    <property type="molecule type" value="Genomic_DNA"/>
</dbReference>
<gene>
    <name evidence="2" type="ORF">EZS28_022916</name>
</gene>
<dbReference type="AlphaFoldDB" id="A0A5J4VG43"/>
<proteinExistence type="predicted"/>
<sequence>MLALKLTLPFHVERFEIHADYLEIEGFKKFLNFVADEEDIIGRPLTGVPDNEEIRFAMKSKSRHVKGTPKRSTVQIVDN</sequence>
<evidence type="ECO:0000313" key="2">
    <source>
        <dbReference type="EMBL" id="KAA6381558.1"/>
    </source>
</evidence>